<dbReference type="RefSeq" id="WP_367956753.1">
    <property type="nucleotide sequence ID" value="NZ_JBDPGJ010000007.1"/>
</dbReference>
<reference evidence="3 4" key="1">
    <citation type="submission" date="2024-05" db="EMBL/GenBank/DDBJ databases">
        <authorList>
            <person name="Jiang F."/>
        </authorList>
    </citation>
    <scope>NUCLEOTIDE SEQUENCE [LARGE SCALE GENOMIC DNA]</scope>
    <source>
        <strain evidence="3 4">LZ166</strain>
    </source>
</reference>
<proteinExistence type="predicted"/>
<evidence type="ECO:0000256" key="2">
    <source>
        <dbReference type="SAM" id="MobiDB-lite"/>
    </source>
</evidence>
<sequence>MVGFVESATLLLKDRASKDVRKVNRELEKLFATAKKLQRGGNLLGKLGLDDREIKKTKSAVRDLEREFTRLSRIRARPLVDIRGIQSASTEVRNLENELARLSGRRSTASVDIAGVNAARTEVSALERMLTRMAGKKSSALVDVTGIASAVADLRRVDSLLRRLNGREAQVRVTLLGESTAHGNLNGFFATMTRLESNPVNIKFDTTGIKAFLAEVRATERALKRLNKLTAVKTSVPSVGTGGAQTRMERLQQEIRETDALLNSLGRDVDTSGLNRMAAELRKMRRDAETIRSALSGAGARIATGGGTDGAGARRPGARSEGGFAPVMGSNTWDLAKSIIVGSAIFNVTNATFQGFKEAAAATDISDLKVQLLTVEQQTLMKERLEGRDMTGRFMTRAARDQAVADIIPQIQGTDEQRVTSAIKLVDRIDDLLVGLRSTGEFGTDQAGSIGRAIQAAAGELVDPQTNEFTADTQKIFRALEMAVVAMGEKFDPEKIGTALAFSKTAGRTMDAEGLAAMFSIVADKGMRAANSMNSLITNLSGNQSKEANKALTDIGLRKNGKTVDEDLLRRNPPKWIATHLVPALEKAAGKPVSEMDPAELASRLQPFIGRENSRDMALELIEGFAPLTAFFEQFAAADPFDPLKVAARNATSSLVALDEAGKRISDLFGTISSKLEGPFIESLNNIATVAQSIDALIRGDPLPEGAADAALGLGKDAALVGIGALLLKGVFNALNPLNVSAAALDGSAVALTGAARMLSLAAVAQGFRGKKGKGRTGLDDALDSAADDILDTITDDTGKPKRLPGPAQTRGPRQLSAKDFRTDSALGVGGQFIALSNILSVGEAIVSDFSKTTEQMLAELEATKQRTAAANENLESMLPERFVDLLHGGAEPTLEGVWQGFEDLFAKQVESEPITPTDFDAGMVALKAELAAINEKIRAAKEAEKIPGSSDAQVQALETQKMSVEAQIAAWDAQLKVSADDITNSIATGGVQAAASLDATASIMGPVIGAAIASFAPGIGTAIGQAAAAIINQAAVNIKVQQQPTNTGAVNVAD</sequence>
<dbReference type="EMBL" id="JBDPGJ010000007">
    <property type="protein sequence ID" value="MEX0408893.1"/>
    <property type="molecule type" value="Genomic_DNA"/>
</dbReference>
<comment type="caution">
    <text evidence="3">The sequence shown here is derived from an EMBL/GenBank/DDBJ whole genome shotgun (WGS) entry which is preliminary data.</text>
</comment>
<feature type="coiled-coil region" evidence="1">
    <location>
        <begin position="924"/>
        <end position="975"/>
    </location>
</feature>
<feature type="coiled-coil region" evidence="1">
    <location>
        <begin position="209"/>
        <end position="294"/>
    </location>
</feature>
<keyword evidence="4" id="KW-1185">Reference proteome</keyword>
<name>A0ABV3SRQ2_9HYPH</name>
<evidence type="ECO:0000256" key="1">
    <source>
        <dbReference type="SAM" id="Coils"/>
    </source>
</evidence>
<gene>
    <name evidence="3" type="ORF">ABGN05_24955</name>
</gene>
<accession>A0ABV3SRQ2</accession>
<feature type="region of interest" description="Disordered" evidence="2">
    <location>
        <begin position="302"/>
        <end position="325"/>
    </location>
</feature>
<evidence type="ECO:0000313" key="4">
    <source>
        <dbReference type="Proteomes" id="UP001556692"/>
    </source>
</evidence>
<protein>
    <recommendedName>
        <fullName evidence="5">Phage tail tape measure protein</fullName>
    </recommendedName>
</protein>
<feature type="compositionally biased region" description="Low complexity" evidence="2">
    <location>
        <begin position="311"/>
        <end position="323"/>
    </location>
</feature>
<evidence type="ECO:0008006" key="5">
    <source>
        <dbReference type="Google" id="ProtNLM"/>
    </source>
</evidence>
<keyword evidence="1" id="KW-0175">Coiled coil</keyword>
<organism evidence="3 4">
    <name type="scientific">Aquibium pacificus</name>
    <dbReference type="NCBI Taxonomy" id="3153579"/>
    <lineage>
        <taxon>Bacteria</taxon>
        <taxon>Pseudomonadati</taxon>
        <taxon>Pseudomonadota</taxon>
        <taxon>Alphaproteobacteria</taxon>
        <taxon>Hyphomicrobiales</taxon>
        <taxon>Phyllobacteriaceae</taxon>
        <taxon>Aquibium</taxon>
    </lineage>
</organism>
<feature type="coiled-coil region" evidence="1">
    <location>
        <begin position="13"/>
        <end position="112"/>
    </location>
</feature>
<dbReference type="Proteomes" id="UP001556692">
    <property type="component" value="Unassembled WGS sequence"/>
</dbReference>
<evidence type="ECO:0000313" key="3">
    <source>
        <dbReference type="EMBL" id="MEX0408893.1"/>
    </source>
</evidence>
<feature type="region of interest" description="Disordered" evidence="2">
    <location>
        <begin position="793"/>
        <end position="816"/>
    </location>
</feature>